<dbReference type="EMBL" id="FIGG01000001">
    <property type="protein sequence ID" value="CYU25998.1"/>
    <property type="molecule type" value="Genomic_DNA"/>
</dbReference>
<organism evidence="1 2">
    <name type="scientific">Streptococcus suis</name>
    <dbReference type="NCBI Taxonomy" id="1307"/>
    <lineage>
        <taxon>Bacteria</taxon>
        <taxon>Bacillati</taxon>
        <taxon>Bacillota</taxon>
        <taxon>Bacilli</taxon>
        <taxon>Lactobacillales</taxon>
        <taxon>Streptococcaceae</taxon>
        <taxon>Streptococcus</taxon>
    </lineage>
</organism>
<reference evidence="1 2" key="1">
    <citation type="submission" date="2016-02" db="EMBL/GenBank/DDBJ databases">
        <authorList>
            <consortium name="Pathogen Informatics"/>
        </authorList>
    </citation>
    <scope>NUCLEOTIDE SEQUENCE [LARGE SCALE GENOMIC DNA]</scope>
    <source>
        <strain evidence="1 2">LSS31</strain>
    </source>
</reference>
<sequence>MIELTRKQAEFVEIMRKSILDPEIQELTNNQNLLNAALLLGYVVKEEAVHDLDSNSII</sequence>
<gene>
    <name evidence="1" type="ORF">ERS132393_00049</name>
</gene>
<name>A0A0Z8CIQ4_STRSU</name>
<dbReference type="RefSeq" id="WP_172004016.1">
    <property type="nucleotide sequence ID" value="NZ_CEEV01000003.1"/>
</dbReference>
<proteinExistence type="predicted"/>
<protein>
    <submittedName>
        <fullName evidence="1">Phage protein</fullName>
    </submittedName>
</protein>
<dbReference type="Proteomes" id="UP000072530">
    <property type="component" value="Unassembled WGS sequence"/>
</dbReference>
<accession>A0A0Z8CIQ4</accession>
<evidence type="ECO:0000313" key="1">
    <source>
        <dbReference type="EMBL" id="CYU25998.1"/>
    </source>
</evidence>
<evidence type="ECO:0000313" key="2">
    <source>
        <dbReference type="Proteomes" id="UP000072530"/>
    </source>
</evidence>
<dbReference type="AlphaFoldDB" id="A0A0Z8CIQ4"/>